<organism evidence="3 4">
    <name type="scientific">Massilia eurypsychrophila</name>
    <dbReference type="NCBI Taxonomy" id="1485217"/>
    <lineage>
        <taxon>Bacteria</taxon>
        <taxon>Pseudomonadati</taxon>
        <taxon>Pseudomonadota</taxon>
        <taxon>Betaproteobacteria</taxon>
        <taxon>Burkholderiales</taxon>
        <taxon>Oxalobacteraceae</taxon>
        <taxon>Telluria group</taxon>
        <taxon>Massilia</taxon>
    </lineage>
</organism>
<dbReference type="Pfam" id="PF07589">
    <property type="entry name" value="PEP-CTERM"/>
    <property type="match status" value="1"/>
</dbReference>
<dbReference type="AlphaFoldDB" id="A0A2G8TAF3"/>
<evidence type="ECO:0000256" key="1">
    <source>
        <dbReference type="SAM" id="SignalP"/>
    </source>
</evidence>
<evidence type="ECO:0000259" key="2">
    <source>
        <dbReference type="Pfam" id="PF07589"/>
    </source>
</evidence>
<gene>
    <name evidence="3" type="ORF">CR105_21600</name>
</gene>
<keyword evidence="4" id="KW-1185">Reference proteome</keyword>
<evidence type="ECO:0000313" key="4">
    <source>
        <dbReference type="Proteomes" id="UP000230390"/>
    </source>
</evidence>
<sequence>MKQLLLKSLALAVIAAAGHASAGVVVVTPADMNAGVNSWTLANYRGLSTGHTSTTVAAINTVNPRSGNGSVQMSLTDASGKADFAYAWGFDSTRTLGTLSALSYDWYRSSGGTSDTHLQPAMRLTYDADGDASTLGDRGYLIWEQVYNGGGMVLDTWNSSNILAGNYWQRQFSPGANVDNYIPLQEWMSAGRPATSDLLTANSAVLGIEFGIGSGWGGSFNGFVDNVTFGFNGESTTFNFEAVRAAEVPEPASALLVGLGLLGFAAARRRKSK</sequence>
<reference evidence="3 4" key="1">
    <citation type="submission" date="2017-10" db="EMBL/GenBank/DDBJ databases">
        <title>Massilia psychrophilum sp. nov., a novel purple-pigmented bacterium isolated from Tianshan glacier, Xinjiang Municipality, China.</title>
        <authorList>
            <person name="Wang H."/>
        </authorList>
    </citation>
    <scope>NUCLEOTIDE SEQUENCE [LARGE SCALE GENOMIC DNA]</scope>
    <source>
        <strain evidence="3 4">JCM 30074</strain>
    </source>
</reference>
<dbReference type="RefSeq" id="WP_229414057.1">
    <property type="nucleotide sequence ID" value="NZ_JBHLYV010000018.1"/>
</dbReference>
<dbReference type="EMBL" id="PDOC01000018">
    <property type="protein sequence ID" value="PIL42959.1"/>
    <property type="molecule type" value="Genomic_DNA"/>
</dbReference>
<dbReference type="NCBIfam" id="TIGR02595">
    <property type="entry name" value="PEP_CTERM"/>
    <property type="match status" value="1"/>
</dbReference>
<feature type="signal peptide" evidence="1">
    <location>
        <begin position="1"/>
        <end position="22"/>
    </location>
</feature>
<proteinExistence type="predicted"/>
<accession>A0A2G8TAF3</accession>
<name>A0A2G8TAF3_9BURK</name>
<comment type="caution">
    <text evidence="3">The sequence shown here is derived from an EMBL/GenBank/DDBJ whole genome shotgun (WGS) entry which is preliminary data.</text>
</comment>
<evidence type="ECO:0000313" key="3">
    <source>
        <dbReference type="EMBL" id="PIL42959.1"/>
    </source>
</evidence>
<feature type="chain" id="PRO_5013829504" description="Ice-binding protein C-terminal domain-containing protein" evidence="1">
    <location>
        <begin position="23"/>
        <end position="273"/>
    </location>
</feature>
<keyword evidence="1" id="KW-0732">Signal</keyword>
<protein>
    <recommendedName>
        <fullName evidence="2">Ice-binding protein C-terminal domain-containing protein</fullName>
    </recommendedName>
</protein>
<dbReference type="InterPro" id="IPR013424">
    <property type="entry name" value="Ice-binding_C"/>
</dbReference>
<dbReference type="Proteomes" id="UP000230390">
    <property type="component" value="Unassembled WGS sequence"/>
</dbReference>
<feature type="domain" description="Ice-binding protein C-terminal" evidence="2">
    <location>
        <begin position="248"/>
        <end position="270"/>
    </location>
</feature>